<dbReference type="PANTHER" id="PTHR47186">
    <property type="entry name" value="LEUCINE-RICH REPEAT-CONTAINING PROTEIN 57"/>
    <property type="match status" value="1"/>
</dbReference>
<reference evidence="2" key="2">
    <citation type="submission" date="2021-01" db="UniProtKB">
        <authorList>
            <consortium name="EnsemblPlants"/>
        </authorList>
    </citation>
    <scope>IDENTIFICATION</scope>
</reference>
<sequence length="936" mass="105656">MGFQILRCVYNMNVTLNRILAGFQIGESGKLPNLRGTILIAKLQYVINPTDALYAKLKAKRQLKDLTLEWDADDIISQSERDVLNNLQPHTNLKRLFINNYSGTSFPNWVGDYSFSNVKDVHLNSCRFCLNLPSLGQLPSLQNLGIVGFDEVVKVGPDFYGGSSSTITPFQSLKILNFERMIKWEEWFSYEGGAFPCLQELRLEDCPKLSRSLPKHLPSLTTSWIRKCSKLGTSLPRAPAIHDLRVTPYNDMLLQMNVLPPTLHMLRMGGFDNLKLQFPMYPCYYSLESLYISYSCNTLNSFPLHIFPKLRVIRIETYSKMESLSVLEGHHLVDLISLKIEDCPNFVAFPSGGLPAPNLIPLLVNNCQRLSSMPTNMHRLLPSLQHLEIRNCPQLKSFPKGGLPSNLVLFRIDVWENLFATRMDWGLKRLHSFTTLILSNLASDFQAVESFPSDFQAVESFPEENLLPTSLTTLFIGGFQNLRSLDNKGLQHLTSLQQLRIVNCPELKHMPKVGLPVSIYYLRIYSCPFSKQCKEKKGKEWHKIAHFPFIHIDDDVVIRAKIDLKPLQTAQEAQHVTAPSVHFVLTTGKFFGFDTSVEEAQQDINAAHVESESIENGIGVVKLIGRYSGHGGLFEFIEKRLKEMVIVMQDKGFFQKAWAPTTSRMLLKISYSKISHIKDQYYTLLAHSAIHGAMAGYIGLTFGPVNEHMLTYHSMCSLSWVRRSGNSAAHIAARITMNSNLPLCLNNDNLPVALQSLLLQIVPTLERFDVAHFKMVEINKRKDILRKALSYILVQVLRLAFMPTCVELLAYYLAHKSSSTTLDYSPILSRLLKSDLLATLRELLRQDHCALALHAFSAVRSEYKNPDLSLYADVAPALARNRMVEDLNHLICDLETDCGGGGIQCDDKGLIGLIKAVIGADRRESTVSIYESVETI</sequence>
<name>A0A7N2R4F0_QUELO</name>
<dbReference type="InterPro" id="IPR035966">
    <property type="entry name" value="PKF_sf"/>
</dbReference>
<dbReference type="Gene3D" id="3.80.10.10">
    <property type="entry name" value="Ribonuclease Inhibitor"/>
    <property type="match status" value="2"/>
</dbReference>
<feature type="domain" description="R13L1/DRL21-like LRR repeat region" evidence="1">
    <location>
        <begin position="29"/>
        <end position="148"/>
    </location>
</feature>
<evidence type="ECO:0000313" key="2">
    <source>
        <dbReference type="EnsemblPlants" id="QL05p018811:mrna"/>
    </source>
</evidence>
<dbReference type="InterPro" id="IPR011990">
    <property type="entry name" value="TPR-like_helical_dom_sf"/>
</dbReference>
<dbReference type="SUPFAM" id="SSF52058">
    <property type="entry name" value="L domain-like"/>
    <property type="match status" value="2"/>
</dbReference>
<dbReference type="Gene3D" id="3.40.50.460">
    <property type="entry name" value="Phosphofructokinase domain"/>
    <property type="match status" value="1"/>
</dbReference>
<organism evidence="2 3">
    <name type="scientific">Quercus lobata</name>
    <name type="common">Valley oak</name>
    <dbReference type="NCBI Taxonomy" id="97700"/>
    <lineage>
        <taxon>Eukaryota</taxon>
        <taxon>Viridiplantae</taxon>
        <taxon>Streptophyta</taxon>
        <taxon>Embryophyta</taxon>
        <taxon>Tracheophyta</taxon>
        <taxon>Spermatophyta</taxon>
        <taxon>Magnoliopsida</taxon>
        <taxon>eudicotyledons</taxon>
        <taxon>Gunneridae</taxon>
        <taxon>Pentapetalae</taxon>
        <taxon>rosids</taxon>
        <taxon>fabids</taxon>
        <taxon>Fagales</taxon>
        <taxon>Fagaceae</taxon>
        <taxon>Quercus</taxon>
    </lineage>
</organism>
<reference evidence="2 3" key="1">
    <citation type="journal article" date="2016" name="G3 (Bethesda)">
        <title>First Draft Assembly and Annotation of the Genome of a California Endemic Oak Quercus lobata Nee (Fagaceae).</title>
        <authorList>
            <person name="Sork V.L."/>
            <person name="Fitz-Gibbon S.T."/>
            <person name="Puiu D."/>
            <person name="Crepeau M."/>
            <person name="Gugger P.F."/>
            <person name="Sherman R."/>
            <person name="Stevens K."/>
            <person name="Langley C.H."/>
            <person name="Pellegrini M."/>
            <person name="Salzberg S.L."/>
        </authorList>
    </citation>
    <scope>NUCLEOTIDE SEQUENCE [LARGE SCALE GENOMIC DNA]</scope>
    <source>
        <strain evidence="2 3">cv. SW786</strain>
    </source>
</reference>
<dbReference type="AlphaFoldDB" id="A0A7N2R4F0"/>
<dbReference type="Pfam" id="PF25019">
    <property type="entry name" value="LRR_R13L1-DRL21"/>
    <property type="match status" value="1"/>
</dbReference>
<dbReference type="EMBL" id="LRBV02000005">
    <property type="status" value="NOT_ANNOTATED_CDS"/>
    <property type="molecule type" value="Genomic_DNA"/>
</dbReference>
<dbReference type="Gramene" id="QL05p018811:mrna">
    <property type="protein sequence ID" value="QL05p018811:mrna"/>
    <property type="gene ID" value="QL05p018811"/>
</dbReference>
<dbReference type="SUPFAM" id="SSF53784">
    <property type="entry name" value="Phosphofructokinase"/>
    <property type="match status" value="1"/>
</dbReference>
<dbReference type="Gene3D" id="1.25.40.10">
    <property type="entry name" value="Tetratricopeptide repeat domain"/>
    <property type="match status" value="1"/>
</dbReference>
<dbReference type="GO" id="GO:0003872">
    <property type="term" value="F:6-phosphofructokinase activity"/>
    <property type="evidence" value="ECO:0007669"/>
    <property type="project" value="InterPro"/>
</dbReference>
<dbReference type="Proteomes" id="UP000594261">
    <property type="component" value="Chromosome 5"/>
</dbReference>
<protein>
    <recommendedName>
        <fullName evidence="1">R13L1/DRL21-like LRR repeat region domain-containing protein</fullName>
    </recommendedName>
</protein>
<dbReference type="InParanoid" id="A0A7N2R4F0"/>
<evidence type="ECO:0000259" key="1">
    <source>
        <dbReference type="Pfam" id="PF25019"/>
    </source>
</evidence>
<keyword evidence="3" id="KW-1185">Reference proteome</keyword>
<evidence type="ECO:0000313" key="3">
    <source>
        <dbReference type="Proteomes" id="UP000594261"/>
    </source>
</evidence>
<accession>A0A7N2R4F0</accession>
<dbReference type="EnsemblPlants" id="QL05p018811:mrna">
    <property type="protein sequence ID" value="QL05p018811:mrna"/>
    <property type="gene ID" value="QL05p018811"/>
</dbReference>
<dbReference type="PANTHER" id="PTHR47186:SF26">
    <property type="entry name" value="LEUCINE-RICH REPEAT DOMAIN, L DOMAIN-CONTAINING PROTEIN-RELATED"/>
    <property type="match status" value="1"/>
</dbReference>
<dbReference type="InterPro" id="IPR032675">
    <property type="entry name" value="LRR_dom_sf"/>
</dbReference>
<dbReference type="InterPro" id="IPR056789">
    <property type="entry name" value="LRR_R13L1-DRL21"/>
</dbReference>
<proteinExistence type="predicted"/>